<dbReference type="SUPFAM" id="SSF47757">
    <property type="entry name" value="Chemotaxis receptor methyltransferase CheR, N-terminal domain"/>
    <property type="match status" value="1"/>
</dbReference>
<keyword evidence="3 5" id="KW-0808">Transferase</keyword>
<evidence type="ECO:0000313" key="7">
    <source>
        <dbReference type="EMBL" id="MDK2124050.1"/>
    </source>
</evidence>
<name>A0ABT7DVF4_9NEIS</name>
<dbReference type="SUPFAM" id="SSF53335">
    <property type="entry name" value="S-adenosyl-L-methionine-dependent methyltransferases"/>
    <property type="match status" value="1"/>
</dbReference>
<dbReference type="EMBL" id="JARRAF010000007">
    <property type="protein sequence ID" value="MDK2124050.1"/>
    <property type="molecule type" value="Genomic_DNA"/>
</dbReference>
<protein>
    <recommendedName>
        <fullName evidence="5">Chemotaxis protein methyltransferase</fullName>
        <ecNumber evidence="5">2.1.1.80</ecNumber>
    </recommendedName>
</protein>
<dbReference type="PIRSF" id="PIRSF000410">
    <property type="entry name" value="CheR"/>
    <property type="match status" value="1"/>
</dbReference>
<dbReference type="Gene3D" id="1.10.155.10">
    <property type="entry name" value="Chemotaxis receptor methyltransferase CheR, N-terminal domain"/>
    <property type="match status" value="1"/>
</dbReference>
<evidence type="ECO:0000256" key="1">
    <source>
        <dbReference type="ARBA" id="ARBA00001541"/>
    </source>
</evidence>
<gene>
    <name evidence="7" type="ORF">PZA18_08325</name>
</gene>
<dbReference type="InterPro" id="IPR000780">
    <property type="entry name" value="CheR_MeTrfase"/>
</dbReference>
<evidence type="ECO:0000256" key="3">
    <source>
        <dbReference type="ARBA" id="ARBA00022679"/>
    </source>
</evidence>
<dbReference type="RefSeq" id="WP_284100353.1">
    <property type="nucleotide sequence ID" value="NZ_JARRAF010000007.1"/>
</dbReference>
<dbReference type="InterPro" id="IPR022642">
    <property type="entry name" value="CheR_C"/>
</dbReference>
<proteinExistence type="predicted"/>
<comment type="catalytic activity">
    <reaction evidence="1 5">
        <text>L-glutamyl-[protein] + S-adenosyl-L-methionine = [protein]-L-glutamate 5-O-methyl ester + S-adenosyl-L-homocysteine</text>
        <dbReference type="Rhea" id="RHEA:24452"/>
        <dbReference type="Rhea" id="RHEA-COMP:10208"/>
        <dbReference type="Rhea" id="RHEA-COMP:10311"/>
        <dbReference type="ChEBI" id="CHEBI:29973"/>
        <dbReference type="ChEBI" id="CHEBI:57856"/>
        <dbReference type="ChEBI" id="CHEBI:59789"/>
        <dbReference type="ChEBI" id="CHEBI:82795"/>
        <dbReference type="EC" id="2.1.1.80"/>
    </reaction>
</comment>
<evidence type="ECO:0000256" key="2">
    <source>
        <dbReference type="ARBA" id="ARBA00022603"/>
    </source>
</evidence>
<dbReference type="InterPro" id="IPR050903">
    <property type="entry name" value="Bact_Chemotaxis_MeTrfase"/>
</dbReference>
<organism evidence="7 8">
    <name type="scientific">Parachitinimonas caeni</name>
    <dbReference type="NCBI Taxonomy" id="3031301"/>
    <lineage>
        <taxon>Bacteria</taxon>
        <taxon>Pseudomonadati</taxon>
        <taxon>Pseudomonadota</taxon>
        <taxon>Betaproteobacteria</taxon>
        <taxon>Neisseriales</taxon>
        <taxon>Chitinibacteraceae</taxon>
        <taxon>Parachitinimonas</taxon>
    </lineage>
</organism>
<keyword evidence="2 5" id="KW-0489">Methyltransferase</keyword>
<dbReference type="PANTHER" id="PTHR24422">
    <property type="entry name" value="CHEMOTAXIS PROTEIN METHYLTRANSFERASE"/>
    <property type="match status" value="1"/>
</dbReference>
<dbReference type="PANTHER" id="PTHR24422:SF26">
    <property type="entry name" value="CHEMOTAXIS PROTEIN METHYLTRANSFERASE"/>
    <property type="match status" value="1"/>
</dbReference>
<dbReference type="Pfam" id="PF03705">
    <property type="entry name" value="CheR_N"/>
    <property type="match status" value="1"/>
</dbReference>
<reference evidence="7" key="1">
    <citation type="submission" date="2023-03" db="EMBL/GenBank/DDBJ databases">
        <title>Chitinimonas shenzhenensis gen. nov., sp. nov., a novel member of family Burkholderiaceae isolated from activated sludge collected in Shen Zhen, China.</title>
        <authorList>
            <person name="Wang X."/>
        </authorList>
    </citation>
    <scope>NUCLEOTIDE SEQUENCE</scope>
    <source>
        <strain evidence="7">DQS-5</strain>
    </source>
</reference>
<dbReference type="Pfam" id="PF01739">
    <property type="entry name" value="CheR"/>
    <property type="match status" value="1"/>
</dbReference>
<evidence type="ECO:0000256" key="4">
    <source>
        <dbReference type="ARBA" id="ARBA00022691"/>
    </source>
</evidence>
<dbReference type="SMART" id="SM00138">
    <property type="entry name" value="MeTrc"/>
    <property type="match status" value="1"/>
</dbReference>
<dbReference type="PRINTS" id="PR00996">
    <property type="entry name" value="CHERMTFRASE"/>
</dbReference>
<evidence type="ECO:0000259" key="6">
    <source>
        <dbReference type="PROSITE" id="PS50123"/>
    </source>
</evidence>
<dbReference type="Proteomes" id="UP001172778">
    <property type="component" value="Unassembled WGS sequence"/>
</dbReference>
<dbReference type="PROSITE" id="PS50123">
    <property type="entry name" value="CHER"/>
    <property type="match status" value="1"/>
</dbReference>
<accession>A0ABT7DVF4</accession>
<dbReference type="InterPro" id="IPR036804">
    <property type="entry name" value="CheR_N_sf"/>
</dbReference>
<keyword evidence="8" id="KW-1185">Reference proteome</keyword>
<comment type="caution">
    <text evidence="7">The sequence shown here is derived from an EMBL/GenBank/DDBJ whole genome shotgun (WGS) entry which is preliminary data.</text>
</comment>
<dbReference type="InterPro" id="IPR029063">
    <property type="entry name" value="SAM-dependent_MTases_sf"/>
</dbReference>
<sequence length="277" mass="31651">MNKQLDVSLLGPQLSEDEFVRFQRFILKTIGLNMPPAKRAMLAGRLQKRLLALELNSYGEYLQILLAGDQAELQRAIDLITTHETYFFREPKHFSLLRDRILPEFPPSQRLRVWSAAAATCEEAYSIAMVLAEARGDLSWEIMCTDVSASVLATGRRGLYPIERASQIPEPLLKKYCLKGGGEYTGTFLIERKLRNRMQFVQLNLKDALPDIGQFDIVFLRNVIIYFDNQMKRQILENVVGQMRPGGWLIVGHAESLLGGDVPIRPIWPTVYRKVQE</sequence>
<comment type="function">
    <text evidence="5">Methylation of the membrane-bound methyl-accepting chemotaxis proteins (MCP) to form gamma-glutamyl methyl ester residues in MCP.</text>
</comment>
<evidence type="ECO:0000256" key="5">
    <source>
        <dbReference type="PIRNR" id="PIRNR000410"/>
    </source>
</evidence>
<feature type="domain" description="CheR-type methyltransferase" evidence="6">
    <location>
        <begin position="7"/>
        <end position="277"/>
    </location>
</feature>
<dbReference type="EC" id="2.1.1.80" evidence="5"/>
<evidence type="ECO:0000313" key="8">
    <source>
        <dbReference type="Proteomes" id="UP001172778"/>
    </source>
</evidence>
<dbReference type="Gene3D" id="3.40.50.150">
    <property type="entry name" value="Vaccinia Virus protein VP39"/>
    <property type="match status" value="1"/>
</dbReference>
<keyword evidence="4 5" id="KW-0949">S-adenosyl-L-methionine</keyword>
<dbReference type="InterPro" id="IPR026024">
    <property type="entry name" value="Chemotaxis_MeTrfase_CheR"/>
</dbReference>
<dbReference type="InterPro" id="IPR022641">
    <property type="entry name" value="CheR_N"/>
</dbReference>